<comment type="similarity">
    <text evidence="3">Belongs to the GFRP family.</text>
</comment>
<accession>A0A067C3F4</accession>
<dbReference type="FunFam" id="3.30.1410.10:FF:000001">
    <property type="entry name" value="GTP cyclohydrolase 1 feedback regulatory protein"/>
    <property type="match status" value="1"/>
</dbReference>
<evidence type="ECO:0000256" key="2">
    <source>
        <dbReference type="ARBA" id="ARBA00004514"/>
    </source>
</evidence>
<organism evidence="9 10">
    <name type="scientific">Saprolegnia parasitica (strain CBS 223.65)</name>
    <dbReference type="NCBI Taxonomy" id="695850"/>
    <lineage>
        <taxon>Eukaryota</taxon>
        <taxon>Sar</taxon>
        <taxon>Stramenopiles</taxon>
        <taxon>Oomycota</taxon>
        <taxon>Saprolegniomycetes</taxon>
        <taxon>Saprolegniales</taxon>
        <taxon>Saprolegniaceae</taxon>
        <taxon>Saprolegnia</taxon>
    </lineage>
</organism>
<dbReference type="PANTHER" id="PTHR16852">
    <property type="entry name" value="GTP CYCLOHYDROLASE 1 FEEDBACK REGULATORY PROTEIN"/>
    <property type="match status" value="1"/>
</dbReference>
<evidence type="ECO:0000256" key="5">
    <source>
        <dbReference type="ARBA" id="ARBA00022490"/>
    </source>
</evidence>
<dbReference type="InterPro" id="IPR036717">
    <property type="entry name" value="GFRP_sf"/>
</dbReference>
<dbReference type="GO" id="GO:0009890">
    <property type="term" value="P:negative regulation of biosynthetic process"/>
    <property type="evidence" value="ECO:0007669"/>
    <property type="project" value="InterPro"/>
</dbReference>
<evidence type="ECO:0000313" key="9">
    <source>
        <dbReference type="EMBL" id="KDO25058.1"/>
    </source>
</evidence>
<dbReference type="GO" id="GO:0031965">
    <property type="term" value="C:nuclear membrane"/>
    <property type="evidence" value="ECO:0007669"/>
    <property type="project" value="UniProtKB-SubCell"/>
</dbReference>
<dbReference type="KEGG" id="spar:SPRG_09196"/>
<dbReference type="OrthoDB" id="64291at2759"/>
<keyword evidence="7" id="KW-0539">Nucleus</keyword>
<dbReference type="InterPro" id="IPR009112">
    <property type="entry name" value="GTP_CycHdrlase_I_reg"/>
</dbReference>
<dbReference type="SUPFAM" id="SSF69761">
    <property type="entry name" value="GTP cyclohydrolase I feedback regulatory protein, GFRP"/>
    <property type="match status" value="1"/>
</dbReference>
<dbReference type="OMA" id="PNLMHYL"/>
<sequence>MYLLVSTEVTVTTGPTIVGDEASDPELMQTLGARLVQAKCQTYKHYTVSAPPRAVLNKLEGLGFEIQGMSGLGQSIVWTMHKRS</sequence>
<dbReference type="Gene3D" id="3.30.1410.10">
    <property type="entry name" value="GTP cyclohydrolase I feedback regulatory protein GFRP"/>
    <property type="match status" value="1"/>
</dbReference>
<dbReference type="Pfam" id="PF06399">
    <property type="entry name" value="GFRP"/>
    <property type="match status" value="1"/>
</dbReference>
<protein>
    <recommendedName>
        <fullName evidence="4">GTP cyclohydrolase 1 feedback regulatory protein</fullName>
    </recommendedName>
    <alternativeName>
        <fullName evidence="8">GTP cyclohydrolase I feedback regulatory protein</fullName>
    </alternativeName>
</protein>
<evidence type="ECO:0000256" key="3">
    <source>
        <dbReference type="ARBA" id="ARBA00007605"/>
    </source>
</evidence>
<evidence type="ECO:0000256" key="7">
    <source>
        <dbReference type="ARBA" id="ARBA00023242"/>
    </source>
</evidence>
<dbReference type="EMBL" id="KK583235">
    <property type="protein sequence ID" value="KDO25058.1"/>
    <property type="molecule type" value="Genomic_DNA"/>
</dbReference>
<dbReference type="Proteomes" id="UP000030745">
    <property type="component" value="Unassembled WGS sequence"/>
</dbReference>
<evidence type="ECO:0000256" key="6">
    <source>
        <dbReference type="ARBA" id="ARBA00023136"/>
    </source>
</evidence>
<dbReference type="STRING" id="695850.A0A067C3F4"/>
<dbReference type="GO" id="GO:0005829">
    <property type="term" value="C:cytosol"/>
    <property type="evidence" value="ECO:0007669"/>
    <property type="project" value="UniProtKB-SubCell"/>
</dbReference>
<dbReference type="RefSeq" id="XP_012204133.1">
    <property type="nucleotide sequence ID" value="XM_012348743.1"/>
</dbReference>
<reference evidence="9 10" key="1">
    <citation type="journal article" date="2013" name="PLoS Genet.">
        <title>Distinctive expansion of potential virulence genes in the genome of the oomycete fish pathogen Saprolegnia parasitica.</title>
        <authorList>
            <person name="Jiang R.H."/>
            <person name="de Bruijn I."/>
            <person name="Haas B.J."/>
            <person name="Belmonte R."/>
            <person name="Lobach L."/>
            <person name="Christie J."/>
            <person name="van den Ackerveken G."/>
            <person name="Bottin A."/>
            <person name="Bulone V."/>
            <person name="Diaz-Moreno S.M."/>
            <person name="Dumas B."/>
            <person name="Fan L."/>
            <person name="Gaulin E."/>
            <person name="Govers F."/>
            <person name="Grenville-Briggs L.J."/>
            <person name="Horner N.R."/>
            <person name="Levin J.Z."/>
            <person name="Mammella M."/>
            <person name="Meijer H.J."/>
            <person name="Morris P."/>
            <person name="Nusbaum C."/>
            <person name="Oome S."/>
            <person name="Phillips A.J."/>
            <person name="van Rooyen D."/>
            <person name="Rzeszutek E."/>
            <person name="Saraiva M."/>
            <person name="Secombes C.J."/>
            <person name="Seidl M.F."/>
            <person name="Snel B."/>
            <person name="Stassen J.H."/>
            <person name="Sykes S."/>
            <person name="Tripathy S."/>
            <person name="van den Berg H."/>
            <person name="Vega-Arreguin J.C."/>
            <person name="Wawra S."/>
            <person name="Young S.K."/>
            <person name="Zeng Q."/>
            <person name="Dieguez-Uribeondo J."/>
            <person name="Russ C."/>
            <person name="Tyler B.M."/>
            <person name="van West P."/>
        </authorList>
    </citation>
    <scope>NUCLEOTIDE SEQUENCE [LARGE SCALE GENOMIC DNA]</scope>
    <source>
        <strain evidence="9 10">CBS 223.65</strain>
    </source>
</reference>
<keyword evidence="10" id="KW-1185">Reference proteome</keyword>
<proteinExistence type="inferred from homology"/>
<evidence type="ECO:0000256" key="8">
    <source>
        <dbReference type="ARBA" id="ARBA00032599"/>
    </source>
</evidence>
<dbReference type="AlphaFoldDB" id="A0A067C3F4"/>
<comment type="subcellular location">
    <subcellularLocation>
        <location evidence="2">Cytoplasm</location>
        <location evidence="2">Cytosol</location>
    </subcellularLocation>
    <subcellularLocation>
        <location evidence="1">Nucleus membrane</location>
    </subcellularLocation>
</comment>
<keyword evidence="6" id="KW-0472">Membrane</keyword>
<keyword evidence="5" id="KW-0963">Cytoplasm</keyword>
<name>A0A067C3F4_SAPPC</name>
<dbReference type="VEuPathDB" id="FungiDB:SPRG_09196"/>
<dbReference type="GO" id="GO:0044549">
    <property type="term" value="F:GTP cyclohydrolase binding"/>
    <property type="evidence" value="ECO:0007669"/>
    <property type="project" value="TreeGrafter"/>
</dbReference>
<dbReference type="PANTHER" id="PTHR16852:SF2">
    <property type="entry name" value="GTP CYCLOHYDROLASE 1 FEEDBACK REGULATORY PROTEIN"/>
    <property type="match status" value="1"/>
</dbReference>
<gene>
    <name evidence="9" type="ORF">SPRG_09196</name>
</gene>
<evidence type="ECO:0000256" key="4">
    <source>
        <dbReference type="ARBA" id="ARBA00020099"/>
    </source>
</evidence>
<dbReference type="GeneID" id="24131383"/>
<evidence type="ECO:0000313" key="10">
    <source>
        <dbReference type="Proteomes" id="UP000030745"/>
    </source>
</evidence>
<evidence type="ECO:0000256" key="1">
    <source>
        <dbReference type="ARBA" id="ARBA00004126"/>
    </source>
</evidence>